<keyword evidence="1" id="KW-0596">Phosphopantetheine</keyword>
<dbReference type="Gene3D" id="3.40.50.720">
    <property type="entry name" value="NAD(P)-binding Rossmann-like Domain"/>
    <property type="match status" value="1"/>
</dbReference>
<keyword evidence="2" id="KW-0597">Phosphoprotein</keyword>
<dbReference type="AlphaFoldDB" id="A0A9Q9DVH6"/>
<dbReference type="OrthoDB" id="429813at2759"/>
<organism evidence="4 5">
    <name type="scientific">Curvularia clavata</name>
    <dbReference type="NCBI Taxonomy" id="95742"/>
    <lineage>
        <taxon>Eukaryota</taxon>
        <taxon>Fungi</taxon>
        <taxon>Dikarya</taxon>
        <taxon>Ascomycota</taxon>
        <taxon>Pezizomycotina</taxon>
        <taxon>Dothideomycetes</taxon>
        <taxon>Pleosporomycetidae</taxon>
        <taxon>Pleosporales</taxon>
        <taxon>Pleosporineae</taxon>
        <taxon>Pleosporaceae</taxon>
        <taxon>Curvularia</taxon>
    </lineage>
</organism>
<evidence type="ECO:0000313" key="4">
    <source>
        <dbReference type="EMBL" id="USP82178.1"/>
    </source>
</evidence>
<dbReference type="Pfam" id="PF07993">
    <property type="entry name" value="NAD_binding_4"/>
    <property type="match status" value="1"/>
</dbReference>
<dbReference type="Proteomes" id="UP001056012">
    <property type="component" value="Chromosome 7"/>
</dbReference>
<evidence type="ECO:0000313" key="5">
    <source>
        <dbReference type="Proteomes" id="UP001056012"/>
    </source>
</evidence>
<gene>
    <name evidence="4" type="ORF">yc1106_09452</name>
</gene>
<proteinExistence type="predicted"/>
<evidence type="ECO:0000256" key="2">
    <source>
        <dbReference type="ARBA" id="ARBA00022553"/>
    </source>
</evidence>
<keyword evidence="5" id="KW-1185">Reference proteome</keyword>
<dbReference type="PANTHER" id="PTHR44845:SF1">
    <property type="entry name" value="L-2-AMINOADIPATE REDUCTASE"/>
    <property type="match status" value="1"/>
</dbReference>
<protein>
    <recommendedName>
        <fullName evidence="3">Thioester reductase (TE) domain-containing protein</fullName>
    </recommendedName>
</protein>
<dbReference type="PANTHER" id="PTHR44845">
    <property type="entry name" value="CARRIER DOMAIN-CONTAINING PROTEIN"/>
    <property type="match status" value="1"/>
</dbReference>
<dbReference type="SUPFAM" id="SSF51735">
    <property type="entry name" value="NAD(P)-binding Rossmann-fold domains"/>
    <property type="match status" value="1"/>
</dbReference>
<dbReference type="VEuPathDB" id="FungiDB:yc1106_09452"/>
<evidence type="ECO:0000259" key="3">
    <source>
        <dbReference type="Pfam" id="PF07993"/>
    </source>
</evidence>
<evidence type="ECO:0000256" key="1">
    <source>
        <dbReference type="ARBA" id="ARBA00022450"/>
    </source>
</evidence>
<dbReference type="InterPro" id="IPR036291">
    <property type="entry name" value="NAD(P)-bd_dom_sf"/>
</dbReference>
<dbReference type="InterPro" id="IPR013120">
    <property type="entry name" value="FAR_NAD-bd"/>
</dbReference>
<name>A0A9Q9DVH6_CURCL</name>
<reference evidence="4" key="1">
    <citation type="submission" date="2021-12" db="EMBL/GenBank/DDBJ databases">
        <title>Curvularia clavata genome.</title>
        <authorList>
            <person name="Cao Y."/>
        </authorList>
    </citation>
    <scope>NUCLEOTIDE SEQUENCE</scope>
    <source>
        <strain evidence="4">Yc1106</strain>
    </source>
</reference>
<dbReference type="EMBL" id="CP089280">
    <property type="protein sequence ID" value="USP82178.1"/>
    <property type="molecule type" value="Genomic_DNA"/>
</dbReference>
<feature type="domain" description="Thioester reductase (TE)" evidence="3">
    <location>
        <begin position="20"/>
        <end position="259"/>
    </location>
</feature>
<accession>A0A9Q9DVH6</accession>
<sequence length="375" mass="42061">MSIYCQNQSPVRLHKIAVLGSTGFLGPYLVAALLRMNDQSQILCLNRCIDGEKRTVSVVKQLDPESLQYQGRLSFFTTDITKPLLGLDCVLYQILASEFDEIIFNAWSTSWSVPLEHFEPLLCALRSVIHICTTSPRKPRLIFISSISALGNWSKLHPTQPLLPEKPAWDKASATRDGYGQSKQIAEQMIAQAHDERQLRAAIVRAGLIGGPSSTQPRSLSWPIQGSVYVLIKTSQKMGRWPAQINALDWIPVDALAEGIGGITTRTPSDKEVLVYNMMHPKPAPSILLYRTLKKNFGLIAELASLPEWLENLNPKSKLHAFLDQAGMGREQEGMVFHNQNALSLLPNVERITEQQLAMWLDGWHLQLEKIKHKL</sequence>